<feature type="binding site" evidence="12">
    <location>
        <position position="385"/>
    </location>
    <ligand>
        <name>L-serine</name>
        <dbReference type="ChEBI" id="CHEBI:33384"/>
    </ligand>
</feature>
<feature type="binding site" evidence="13">
    <location>
        <position position="383"/>
    </location>
    <ligand>
        <name>L-serine</name>
        <dbReference type="ChEBI" id="CHEBI:33384"/>
    </ligand>
</feature>
<evidence type="ECO:0000256" key="11">
    <source>
        <dbReference type="ARBA" id="ARBA00048823"/>
    </source>
</evidence>
<comment type="domain">
    <text evidence="12">Consists of two distinct domains, a catalytic core and a N-terminal extension that is involved in tRNA binding.</text>
</comment>
<feature type="binding site" evidence="12 14">
    <location>
        <begin position="263"/>
        <end position="265"/>
    </location>
    <ligand>
        <name>ATP</name>
        <dbReference type="ChEBI" id="CHEBI:30616"/>
    </ligand>
</feature>
<evidence type="ECO:0000313" key="17">
    <source>
        <dbReference type="EMBL" id="EQA45841.1"/>
    </source>
</evidence>
<accession>T0FD89</accession>
<evidence type="ECO:0000256" key="1">
    <source>
        <dbReference type="ARBA" id="ARBA00004496"/>
    </source>
</evidence>
<keyword evidence="6 12" id="KW-0547">Nucleotide-binding</keyword>
<keyword evidence="4 12" id="KW-0963">Cytoplasm</keyword>
<comment type="catalytic activity">
    <reaction evidence="10 12">
        <text>tRNA(Sec) + L-serine + ATP = L-seryl-tRNA(Sec) + AMP + diphosphate + H(+)</text>
        <dbReference type="Rhea" id="RHEA:42580"/>
        <dbReference type="Rhea" id="RHEA-COMP:9742"/>
        <dbReference type="Rhea" id="RHEA-COMP:10128"/>
        <dbReference type="ChEBI" id="CHEBI:15378"/>
        <dbReference type="ChEBI" id="CHEBI:30616"/>
        <dbReference type="ChEBI" id="CHEBI:33019"/>
        <dbReference type="ChEBI" id="CHEBI:33384"/>
        <dbReference type="ChEBI" id="CHEBI:78442"/>
        <dbReference type="ChEBI" id="CHEBI:78533"/>
        <dbReference type="ChEBI" id="CHEBI:456215"/>
        <dbReference type="EC" id="6.1.1.11"/>
    </reaction>
</comment>
<keyword evidence="8 12" id="KW-0648">Protein biosynthesis</keyword>
<evidence type="ECO:0000256" key="4">
    <source>
        <dbReference type="ARBA" id="ARBA00022490"/>
    </source>
</evidence>
<keyword evidence="15" id="KW-0175">Coiled coil</keyword>
<feature type="binding site" evidence="12">
    <location>
        <position position="279"/>
    </location>
    <ligand>
        <name>ATP</name>
        <dbReference type="ChEBI" id="CHEBI:30616"/>
    </ligand>
</feature>
<dbReference type="InterPro" id="IPR002314">
    <property type="entry name" value="aa-tRNA-synt_IIb"/>
</dbReference>
<proteinExistence type="inferred from homology"/>
<feature type="binding site" evidence="12">
    <location>
        <begin position="232"/>
        <end position="234"/>
    </location>
    <ligand>
        <name>L-serine</name>
        <dbReference type="ChEBI" id="CHEBI:33384"/>
    </ligand>
</feature>
<comment type="similarity">
    <text evidence="3 12">Belongs to the class-II aminoacyl-tRNA synthetase family. Type-1 seryl-tRNA synthetase subfamily.</text>
</comment>
<dbReference type="PROSITE" id="PS50862">
    <property type="entry name" value="AA_TRNA_LIGASE_II"/>
    <property type="match status" value="1"/>
</dbReference>
<comment type="subunit">
    <text evidence="12">Homodimer. The tRNA molecule binds across the dimer.</text>
</comment>
<feature type="binding site" evidence="14">
    <location>
        <begin position="279"/>
        <end position="282"/>
    </location>
    <ligand>
        <name>ATP</name>
        <dbReference type="ChEBI" id="CHEBI:30616"/>
    </ligand>
</feature>
<gene>
    <name evidence="12 17" type="primary">serS</name>
    <name evidence="17" type="ORF">LEP1GSC050_3413</name>
</gene>
<evidence type="ECO:0000259" key="16">
    <source>
        <dbReference type="PROSITE" id="PS50862"/>
    </source>
</evidence>
<comment type="catalytic activity">
    <reaction evidence="11 12">
        <text>tRNA(Ser) + L-serine + ATP = L-seryl-tRNA(Ser) + AMP + diphosphate + H(+)</text>
        <dbReference type="Rhea" id="RHEA:12292"/>
        <dbReference type="Rhea" id="RHEA-COMP:9669"/>
        <dbReference type="Rhea" id="RHEA-COMP:9703"/>
        <dbReference type="ChEBI" id="CHEBI:15378"/>
        <dbReference type="ChEBI" id="CHEBI:30616"/>
        <dbReference type="ChEBI" id="CHEBI:33019"/>
        <dbReference type="ChEBI" id="CHEBI:33384"/>
        <dbReference type="ChEBI" id="CHEBI:78442"/>
        <dbReference type="ChEBI" id="CHEBI:78533"/>
        <dbReference type="ChEBI" id="CHEBI:456215"/>
        <dbReference type="EC" id="6.1.1.11"/>
    </reaction>
</comment>
<keyword evidence="18" id="KW-1185">Reference proteome</keyword>
<dbReference type="EC" id="6.1.1.11" evidence="12"/>
<dbReference type="SUPFAM" id="SSF55681">
    <property type="entry name" value="Class II aaRS and biotin synthetases"/>
    <property type="match status" value="1"/>
</dbReference>
<dbReference type="Pfam" id="PF00587">
    <property type="entry name" value="tRNA-synt_2b"/>
    <property type="match status" value="1"/>
</dbReference>
<evidence type="ECO:0000256" key="5">
    <source>
        <dbReference type="ARBA" id="ARBA00022598"/>
    </source>
</evidence>
<dbReference type="PRINTS" id="PR00981">
    <property type="entry name" value="TRNASYNTHSER"/>
</dbReference>
<protein>
    <recommendedName>
        <fullName evidence="12">Serine--tRNA ligase</fullName>
        <ecNumber evidence="12">6.1.1.11</ecNumber>
    </recommendedName>
    <alternativeName>
        <fullName evidence="12">Seryl-tRNA synthetase</fullName>
        <shortName evidence="12">SerRS</shortName>
    </alternativeName>
    <alternativeName>
        <fullName evidence="12">Seryl-tRNA(Ser/Sec) synthetase</fullName>
    </alternativeName>
</protein>
<dbReference type="PIRSF" id="PIRSF001529">
    <property type="entry name" value="Ser-tRNA-synth_IIa"/>
    <property type="match status" value="1"/>
</dbReference>
<dbReference type="NCBIfam" id="TIGR00414">
    <property type="entry name" value="serS"/>
    <property type="match status" value="1"/>
</dbReference>
<dbReference type="Gene3D" id="1.10.287.40">
    <property type="entry name" value="Serine-tRNA synthetase, tRNA binding domain"/>
    <property type="match status" value="1"/>
</dbReference>
<name>T0FD89_9LEPT</name>
<feature type="domain" description="Aminoacyl-transfer RNA synthetases class-II family profile" evidence="16">
    <location>
        <begin position="173"/>
        <end position="410"/>
    </location>
</feature>
<comment type="pathway">
    <text evidence="2 12">Aminoacyl-tRNA biosynthesis; selenocysteinyl-tRNA(Sec) biosynthesis; L-seryl-tRNA(Sec) from L-serine and tRNA(Sec): step 1/1.</text>
</comment>
<feature type="binding site" evidence="12 13">
    <location>
        <position position="286"/>
    </location>
    <ligand>
        <name>L-serine</name>
        <dbReference type="ChEBI" id="CHEBI:33384"/>
    </ligand>
</feature>
<feature type="binding site" evidence="12 14">
    <location>
        <begin position="350"/>
        <end position="353"/>
    </location>
    <ligand>
        <name>ATP</name>
        <dbReference type="ChEBI" id="CHEBI:30616"/>
    </ligand>
</feature>
<evidence type="ECO:0000256" key="13">
    <source>
        <dbReference type="PIRSR" id="PIRSR001529-1"/>
    </source>
</evidence>
<dbReference type="InterPro" id="IPR045864">
    <property type="entry name" value="aa-tRNA-synth_II/BPL/LPL"/>
</dbReference>
<dbReference type="STRING" id="1049789.LEP1GSC050_3413"/>
<dbReference type="RefSeq" id="WP_010571542.1">
    <property type="nucleotide sequence ID" value="NZ_AHMO02000008.1"/>
</dbReference>
<dbReference type="GO" id="GO:0005737">
    <property type="term" value="C:cytoplasm"/>
    <property type="evidence" value="ECO:0007669"/>
    <property type="project" value="UniProtKB-SubCell"/>
</dbReference>
<dbReference type="InterPro" id="IPR033729">
    <property type="entry name" value="SerRS_core"/>
</dbReference>
<keyword evidence="5 12" id="KW-0436">Ligase</keyword>
<dbReference type="Proteomes" id="UP000015454">
    <property type="component" value="Unassembled WGS sequence"/>
</dbReference>
<evidence type="ECO:0000256" key="15">
    <source>
        <dbReference type="SAM" id="Coils"/>
    </source>
</evidence>
<feature type="coiled-coil region" evidence="15">
    <location>
        <begin position="32"/>
        <end position="97"/>
    </location>
</feature>
<dbReference type="Gene3D" id="3.30.930.10">
    <property type="entry name" value="Bira Bifunctional Protein, Domain 2"/>
    <property type="match status" value="1"/>
</dbReference>
<comment type="function">
    <text evidence="12">Catalyzes the attachment of serine to tRNA(Ser). Is also able to aminoacylate tRNA(Sec) with serine, to form the misacylated tRNA L-seryl-tRNA(Sec), which will be further converted into selenocysteinyl-tRNA(Sec).</text>
</comment>
<dbReference type="UniPathway" id="UPA00906">
    <property type="reaction ID" value="UER00895"/>
</dbReference>
<dbReference type="InterPro" id="IPR042103">
    <property type="entry name" value="SerRS_1_N_sf"/>
</dbReference>
<dbReference type="InterPro" id="IPR015866">
    <property type="entry name" value="Ser-tRNA-synth_1_N"/>
</dbReference>
<evidence type="ECO:0000256" key="6">
    <source>
        <dbReference type="ARBA" id="ARBA00022741"/>
    </source>
</evidence>
<dbReference type="GO" id="GO:0005524">
    <property type="term" value="F:ATP binding"/>
    <property type="evidence" value="ECO:0007669"/>
    <property type="project" value="UniProtKB-UniRule"/>
</dbReference>
<evidence type="ECO:0000256" key="7">
    <source>
        <dbReference type="ARBA" id="ARBA00022840"/>
    </source>
</evidence>
<dbReference type="AlphaFoldDB" id="T0FD89"/>
<comment type="subcellular location">
    <subcellularLocation>
        <location evidence="1 12">Cytoplasm</location>
    </subcellularLocation>
</comment>
<dbReference type="HAMAP" id="MF_00176">
    <property type="entry name" value="Ser_tRNA_synth_type1"/>
    <property type="match status" value="1"/>
</dbReference>
<feature type="binding site" evidence="13">
    <location>
        <position position="263"/>
    </location>
    <ligand>
        <name>L-serine</name>
        <dbReference type="ChEBI" id="CHEBI:33384"/>
    </ligand>
</feature>
<dbReference type="InterPro" id="IPR010978">
    <property type="entry name" value="tRNA-bd_arm"/>
</dbReference>
<evidence type="ECO:0000256" key="14">
    <source>
        <dbReference type="PIRSR" id="PIRSR001529-2"/>
    </source>
</evidence>
<dbReference type="PANTHER" id="PTHR43697:SF1">
    <property type="entry name" value="SERINE--TRNA LIGASE"/>
    <property type="match status" value="1"/>
</dbReference>
<dbReference type="CDD" id="cd00770">
    <property type="entry name" value="SerRS_core"/>
    <property type="match status" value="1"/>
</dbReference>
<reference evidence="17" key="1">
    <citation type="submission" date="2013-05" db="EMBL/GenBank/DDBJ databases">
        <authorList>
            <person name="Harkins D.M."/>
            <person name="Durkin A.S."/>
            <person name="Brinkac L.M."/>
            <person name="Haft D.H."/>
            <person name="Selengut J.D."/>
            <person name="Sanka R."/>
            <person name="DePew J."/>
            <person name="Purushe J."/>
            <person name="Hartskeerl R.A."/>
            <person name="Ahmed A."/>
            <person name="van der Linden H."/>
            <person name="Goris M.G.A."/>
            <person name="Vinetz J.M."/>
            <person name="Sutton G.G."/>
            <person name="Nierman W.C."/>
            <person name="Fouts D.E."/>
        </authorList>
    </citation>
    <scope>NUCLEOTIDE SEQUENCE [LARGE SCALE GENOMIC DNA]</scope>
    <source>
        <strain evidence="17">5399</strain>
    </source>
</reference>
<keyword evidence="7 12" id="KW-0067">ATP-binding</keyword>
<organism evidence="17 18">
    <name type="scientific">Leptospira broomii serovar Hurstbridge str. 5399</name>
    <dbReference type="NCBI Taxonomy" id="1049789"/>
    <lineage>
        <taxon>Bacteria</taxon>
        <taxon>Pseudomonadati</taxon>
        <taxon>Spirochaetota</taxon>
        <taxon>Spirochaetia</taxon>
        <taxon>Leptospirales</taxon>
        <taxon>Leptospiraceae</taxon>
        <taxon>Leptospira</taxon>
    </lineage>
</organism>
<evidence type="ECO:0000256" key="10">
    <source>
        <dbReference type="ARBA" id="ARBA00047929"/>
    </source>
</evidence>
<sequence length="417" mass="47573">MLDLKFITENTEALKANLELRGFKDIGILDELARIIHKKKELQKETESLREERNKASKEIGKIKQSGGDIAAASAAVKEIGDKIKEIETDLEIQENLLSEINLGLPNILDSQVPAGKNEQDNKVLYEVGEVRNFSFLPKPHYELGENLKWIDFEKGVKLGGGRAYTYFGFGAKLERALANFMLETHTKEHGYTEVWVPVMVTDECMVTTGQYPKFKDEYYRMERDELNLIPTAEVPLTNLYRDEILTEDQLPISVTAHTSCFRREAGSYGKDTRGLVRVHQFQKVELVKFSRPEDSEKEHKSMLSHAENILKKLGLRYRVMLLCSGDISAASSKTYDLEVWMPGLNRWMEISSVSNFKDFQARRGKIRYKAKDGKNQLVHTLNGSGLAIGRTMAAILETYQKEDGTIEFPESLKQYF</sequence>
<dbReference type="SUPFAM" id="SSF46589">
    <property type="entry name" value="tRNA-binding arm"/>
    <property type="match status" value="1"/>
</dbReference>
<evidence type="ECO:0000256" key="8">
    <source>
        <dbReference type="ARBA" id="ARBA00022917"/>
    </source>
</evidence>
<dbReference type="InterPro" id="IPR002317">
    <property type="entry name" value="Ser-tRNA-ligase_type_1"/>
</dbReference>
<evidence type="ECO:0000256" key="9">
    <source>
        <dbReference type="ARBA" id="ARBA00023146"/>
    </source>
</evidence>
<evidence type="ECO:0000256" key="2">
    <source>
        <dbReference type="ARBA" id="ARBA00005045"/>
    </source>
</evidence>
<keyword evidence="9 12" id="KW-0030">Aminoacyl-tRNA synthetase</keyword>
<feature type="binding site" evidence="13">
    <location>
        <position position="232"/>
    </location>
    <ligand>
        <name>L-serine</name>
        <dbReference type="ChEBI" id="CHEBI:33384"/>
    </ligand>
</feature>
<dbReference type="GO" id="GO:0004828">
    <property type="term" value="F:serine-tRNA ligase activity"/>
    <property type="evidence" value="ECO:0007669"/>
    <property type="project" value="UniProtKB-UniRule"/>
</dbReference>
<dbReference type="InterPro" id="IPR006195">
    <property type="entry name" value="aa-tRNA-synth_II"/>
</dbReference>
<evidence type="ECO:0000256" key="3">
    <source>
        <dbReference type="ARBA" id="ARBA00010728"/>
    </source>
</evidence>
<dbReference type="EMBL" id="AHMO02000008">
    <property type="protein sequence ID" value="EQA45841.1"/>
    <property type="molecule type" value="Genomic_DNA"/>
</dbReference>
<dbReference type="OrthoDB" id="9804647at2"/>
<dbReference type="GO" id="GO:0006434">
    <property type="term" value="P:seryl-tRNA aminoacylation"/>
    <property type="evidence" value="ECO:0007669"/>
    <property type="project" value="UniProtKB-UniRule"/>
</dbReference>
<evidence type="ECO:0000313" key="18">
    <source>
        <dbReference type="Proteomes" id="UP000015454"/>
    </source>
</evidence>
<dbReference type="Pfam" id="PF02403">
    <property type="entry name" value="Seryl_tRNA_N"/>
    <property type="match status" value="1"/>
</dbReference>
<dbReference type="GO" id="GO:0016260">
    <property type="term" value="P:selenocysteine biosynthetic process"/>
    <property type="evidence" value="ECO:0007669"/>
    <property type="project" value="UniProtKB-UniRule"/>
</dbReference>
<evidence type="ECO:0000256" key="12">
    <source>
        <dbReference type="HAMAP-Rule" id="MF_00176"/>
    </source>
</evidence>
<dbReference type="PANTHER" id="PTHR43697">
    <property type="entry name" value="SERYL-TRNA SYNTHETASE"/>
    <property type="match status" value="1"/>
</dbReference>
<comment type="caution">
    <text evidence="17">The sequence shown here is derived from an EMBL/GenBank/DDBJ whole genome shotgun (WGS) entry which is preliminary data.</text>
</comment>